<feature type="region of interest" description="Disordered" evidence="1">
    <location>
        <begin position="56"/>
        <end position="81"/>
    </location>
</feature>
<dbReference type="Proteomes" id="UP000642920">
    <property type="component" value="Unassembled WGS sequence"/>
</dbReference>
<name>A0A937A8D5_9BACT</name>
<accession>A0A937A8D5</accession>
<evidence type="ECO:0000256" key="2">
    <source>
        <dbReference type="SAM" id="Phobius"/>
    </source>
</evidence>
<keyword evidence="2" id="KW-1133">Transmembrane helix</keyword>
<dbReference type="RefSeq" id="WP_201920170.1">
    <property type="nucleotide sequence ID" value="NZ_JAERQG010000002.1"/>
</dbReference>
<organism evidence="3 4">
    <name type="scientific">Marivirga atlantica</name>
    <dbReference type="NCBI Taxonomy" id="1548457"/>
    <lineage>
        <taxon>Bacteria</taxon>
        <taxon>Pseudomonadati</taxon>
        <taxon>Bacteroidota</taxon>
        <taxon>Cytophagia</taxon>
        <taxon>Cytophagales</taxon>
        <taxon>Marivirgaceae</taxon>
        <taxon>Marivirga</taxon>
    </lineage>
</organism>
<dbReference type="EMBL" id="JAERQG010000002">
    <property type="protein sequence ID" value="MBL0765475.1"/>
    <property type="molecule type" value="Genomic_DNA"/>
</dbReference>
<gene>
    <name evidence="3" type="ORF">JKP34_09450</name>
</gene>
<reference evidence="3" key="1">
    <citation type="submission" date="2021-01" db="EMBL/GenBank/DDBJ databases">
        <title>Marivirga sp. nov., isolated from intertidal surface sediments.</title>
        <authorList>
            <person name="Zhang M."/>
        </authorList>
    </citation>
    <scope>NUCLEOTIDE SEQUENCE</scope>
    <source>
        <strain evidence="3">SM1354</strain>
    </source>
</reference>
<keyword evidence="4" id="KW-1185">Reference proteome</keyword>
<dbReference type="AlphaFoldDB" id="A0A937A8D5"/>
<sequence>MEDYKFLIYIVGFILYSLFKAFNKKNKPVTRKKRPSSNQDEQSSPKTFEEILAELSGENKEAGKSVLEETDRIETEERPLDQEISRAEYENADSTLKELYEKGEKLKTLNELVDIEKMETKSRFSAYSQASSDNSLAAEIREDFENPDTVKKAFIYSEIFNRKY</sequence>
<comment type="caution">
    <text evidence="3">The sequence shown here is derived from an EMBL/GenBank/DDBJ whole genome shotgun (WGS) entry which is preliminary data.</text>
</comment>
<evidence type="ECO:0000313" key="4">
    <source>
        <dbReference type="Proteomes" id="UP000642920"/>
    </source>
</evidence>
<keyword evidence="2" id="KW-0812">Transmembrane</keyword>
<evidence type="ECO:0000313" key="3">
    <source>
        <dbReference type="EMBL" id="MBL0765475.1"/>
    </source>
</evidence>
<proteinExistence type="predicted"/>
<protein>
    <submittedName>
        <fullName evidence="3">Uncharacterized protein</fullName>
    </submittedName>
</protein>
<evidence type="ECO:0000256" key="1">
    <source>
        <dbReference type="SAM" id="MobiDB-lite"/>
    </source>
</evidence>
<feature type="transmembrane region" description="Helical" evidence="2">
    <location>
        <begin position="6"/>
        <end position="23"/>
    </location>
</feature>
<keyword evidence="2" id="KW-0472">Membrane</keyword>
<feature type="compositionally biased region" description="Basic and acidic residues" evidence="1">
    <location>
        <begin position="57"/>
        <end position="81"/>
    </location>
</feature>